<dbReference type="EMBL" id="JABUFE010000014">
    <property type="protein sequence ID" value="NSX56609.1"/>
    <property type="molecule type" value="Genomic_DNA"/>
</dbReference>
<sequence>MTQYIHHSTLAPTDYGNGVILDHRQHAGYHGGDYWGASRVALVDCKTNAGILLTRTATDHDGKQVISKSRAVDRILKAGQGKDHKELFDLVERRAKWNRVPYQSFAMKDEVCGCKAFYPELVVGKKPYEVSQ</sequence>
<evidence type="ECO:0000313" key="1">
    <source>
        <dbReference type="EMBL" id="NSX56609.1"/>
    </source>
</evidence>
<reference evidence="1 2" key="1">
    <citation type="submission" date="2020-06" db="EMBL/GenBank/DDBJ databases">
        <title>Sulfitobacter algicola sp. nov., isolated from green algae.</title>
        <authorList>
            <person name="Wang C."/>
        </authorList>
    </citation>
    <scope>NUCLEOTIDE SEQUENCE [LARGE SCALE GENOMIC DNA]</scope>
    <source>
        <strain evidence="1 2">1151</strain>
    </source>
</reference>
<gene>
    <name evidence="1" type="ORF">HRQ87_17615</name>
</gene>
<evidence type="ECO:0000313" key="2">
    <source>
        <dbReference type="Proteomes" id="UP000777935"/>
    </source>
</evidence>
<proteinExistence type="predicted"/>
<accession>A0ABX2IUM0</accession>
<comment type="caution">
    <text evidence="1">The sequence shown here is derived from an EMBL/GenBank/DDBJ whole genome shotgun (WGS) entry which is preliminary data.</text>
</comment>
<keyword evidence="2" id="KW-1185">Reference proteome</keyword>
<name>A0ABX2IUM0_9RHOB</name>
<dbReference type="RefSeq" id="WP_174139761.1">
    <property type="nucleotide sequence ID" value="NZ_JABUFE010000014.1"/>
</dbReference>
<protein>
    <submittedName>
        <fullName evidence="1">Uncharacterized protein</fullName>
    </submittedName>
</protein>
<dbReference type="Proteomes" id="UP000777935">
    <property type="component" value="Unassembled WGS sequence"/>
</dbReference>
<organism evidence="1 2">
    <name type="scientific">Parasulfitobacter algicola</name>
    <dbReference type="NCBI Taxonomy" id="2614809"/>
    <lineage>
        <taxon>Bacteria</taxon>
        <taxon>Pseudomonadati</taxon>
        <taxon>Pseudomonadota</taxon>
        <taxon>Alphaproteobacteria</taxon>
        <taxon>Rhodobacterales</taxon>
        <taxon>Roseobacteraceae</taxon>
        <taxon>Parasulfitobacter</taxon>
    </lineage>
</organism>